<feature type="transmembrane region" description="Helical" evidence="1">
    <location>
        <begin position="46"/>
        <end position="64"/>
    </location>
</feature>
<feature type="transmembrane region" description="Helical" evidence="1">
    <location>
        <begin position="20"/>
        <end position="39"/>
    </location>
</feature>
<dbReference type="AlphaFoldDB" id="A0A073K2T0"/>
<sequence>MTLLSNLLRDFFEQFKGLSVRQWLAIIIALPFMALVGLFQLVRLVFYPYWVLIDWISCGAFLNFSEYWHNNYWENNGL</sequence>
<evidence type="ECO:0000256" key="1">
    <source>
        <dbReference type="SAM" id="Phobius"/>
    </source>
</evidence>
<keyword evidence="1" id="KW-1133">Transmembrane helix</keyword>
<comment type="caution">
    <text evidence="2">The sequence shown here is derived from an EMBL/GenBank/DDBJ whole genome shotgun (WGS) entry which is preliminary data.</text>
</comment>
<proteinExistence type="predicted"/>
<gene>
    <name evidence="2" type="ORF">LR3_08530</name>
</gene>
<dbReference type="PATRIC" id="fig|1598.90.peg.510"/>
<keyword evidence="1" id="KW-0812">Transmembrane</keyword>
<organism evidence="2 3">
    <name type="scientific">Limosilactobacillus reuteri</name>
    <name type="common">Lactobacillus reuteri</name>
    <dbReference type="NCBI Taxonomy" id="1598"/>
    <lineage>
        <taxon>Bacteria</taxon>
        <taxon>Bacillati</taxon>
        <taxon>Bacillota</taxon>
        <taxon>Bacilli</taxon>
        <taxon>Lactobacillales</taxon>
        <taxon>Lactobacillaceae</taxon>
        <taxon>Limosilactobacillus</taxon>
    </lineage>
</organism>
<dbReference type="RefSeq" id="WP_035168375.1">
    <property type="nucleotide sequence ID" value="NZ_NGPR01000076.1"/>
</dbReference>
<reference evidence="2 3" key="1">
    <citation type="submission" date="2014-06" db="EMBL/GenBank/DDBJ databases">
        <title>Genetic determinant of reutericyclin biosynthesis of Lactobacillus reuteri.</title>
        <authorList>
            <person name="Lin X."/>
            <person name="Duar R."/>
            <person name="Walter J."/>
            <person name="Gaenzle M."/>
        </authorList>
    </citation>
    <scope>NUCLEOTIDE SEQUENCE [LARGE SCALE GENOMIC DNA]</scope>
    <source>
        <strain evidence="2 3">LTH2584</strain>
    </source>
</reference>
<keyword evidence="1" id="KW-0472">Membrane</keyword>
<accession>A0A073K2T0</accession>
<evidence type="ECO:0000313" key="2">
    <source>
        <dbReference type="EMBL" id="KEK16101.1"/>
    </source>
</evidence>
<evidence type="ECO:0000313" key="3">
    <source>
        <dbReference type="Proteomes" id="UP000027731"/>
    </source>
</evidence>
<dbReference type="EMBL" id="JOSX01000010">
    <property type="protein sequence ID" value="KEK16101.1"/>
    <property type="molecule type" value="Genomic_DNA"/>
</dbReference>
<dbReference type="Proteomes" id="UP000027731">
    <property type="component" value="Unassembled WGS sequence"/>
</dbReference>
<protein>
    <submittedName>
        <fullName evidence="2">Uncharacterized protein</fullName>
    </submittedName>
</protein>
<name>A0A073K2T0_LIMRT</name>